<gene>
    <name evidence="1" type="ORF">JGUZn3_07020</name>
</gene>
<dbReference type="Gene3D" id="1.10.357.10">
    <property type="entry name" value="Tetracycline Repressor, domain 2"/>
    <property type="match status" value="1"/>
</dbReference>
<dbReference type="Proteomes" id="UP000516349">
    <property type="component" value="Chromosome"/>
</dbReference>
<evidence type="ECO:0000313" key="2">
    <source>
        <dbReference type="Proteomes" id="UP000516349"/>
    </source>
</evidence>
<organism evidence="1 2">
    <name type="scientific">Entomobacter blattae</name>
    <dbReference type="NCBI Taxonomy" id="2762277"/>
    <lineage>
        <taxon>Bacteria</taxon>
        <taxon>Pseudomonadati</taxon>
        <taxon>Pseudomonadota</taxon>
        <taxon>Alphaproteobacteria</taxon>
        <taxon>Acetobacterales</taxon>
        <taxon>Acetobacteraceae</taxon>
        <taxon>Entomobacter</taxon>
    </lineage>
</organism>
<dbReference type="EMBL" id="CP060244">
    <property type="protein sequence ID" value="QNT77943.1"/>
    <property type="molecule type" value="Genomic_DNA"/>
</dbReference>
<evidence type="ECO:0008006" key="3">
    <source>
        <dbReference type="Google" id="ProtNLM"/>
    </source>
</evidence>
<accession>A0A7H1NQ83</accession>
<evidence type="ECO:0000313" key="1">
    <source>
        <dbReference type="EMBL" id="QNT77943.1"/>
    </source>
</evidence>
<dbReference type="SUPFAM" id="SSF46689">
    <property type="entry name" value="Homeodomain-like"/>
    <property type="match status" value="1"/>
</dbReference>
<dbReference type="InterPro" id="IPR009057">
    <property type="entry name" value="Homeodomain-like_sf"/>
</dbReference>
<reference evidence="1 2" key="1">
    <citation type="submission" date="2020-08" db="EMBL/GenBank/DDBJ databases">
        <title>Complete genome sequence of Entomobacter blattae G55GP.</title>
        <authorList>
            <person name="Poehlein A."/>
            <person name="Guzman J."/>
            <person name="Daniel R."/>
            <person name="Vilcinskas A."/>
        </authorList>
    </citation>
    <scope>NUCLEOTIDE SEQUENCE [LARGE SCALE GENOMIC DNA]</scope>
    <source>
        <strain evidence="1 2">G55GP</strain>
    </source>
</reference>
<keyword evidence="2" id="KW-1185">Reference proteome</keyword>
<sequence length="200" mass="22265">MTMTMDSFQDALLQACMDCAAKTGWSRMTLAQAAKQAGYPIEQARQAFPSKAHILLSLNAQADQAALQQAQEDETTPREKLFDLLMSRFDVLQRYRPGIKALMYTLPFNPCLSLWSGAHIALSMKWMAEAAQIDTSGLKGHTFVKGLIAVWFYTLRIWAQDKTDDLSKTMAALDSALGRLVKFPFLILEKPPLSAKKSSS</sequence>
<name>A0A7H1NQ83_9PROT</name>
<dbReference type="AlphaFoldDB" id="A0A7H1NQ83"/>
<dbReference type="KEGG" id="ebla:JGUZn3_07020"/>
<proteinExistence type="predicted"/>
<protein>
    <recommendedName>
        <fullName evidence="3">TetR family transcriptional regulator</fullName>
    </recommendedName>
</protein>